<reference evidence="2 3" key="1">
    <citation type="submission" date="2024-09" db="EMBL/GenBank/DDBJ databases">
        <authorList>
            <person name="Sun Q."/>
            <person name="Mori K."/>
        </authorList>
    </citation>
    <scope>NUCLEOTIDE SEQUENCE [LARGE SCALE GENOMIC DNA]</scope>
    <source>
        <strain evidence="2 3">TBRC 1432</strain>
    </source>
</reference>
<keyword evidence="3" id="KW-1185">Reference proteome</keyword>
<feature type="region of interest" description="Disordered" evidence="1">
    <location>
        <begin position="362"/>
        <end position="384"/>
    </location>
</feature>
<sequence>MSYSEEELADRLDQVGRMPYGRGQVAAVEELLRHVDAAGSDNLKYVTRLLATTAYQYGGEPAKAFVTFSWCLAAYDRGEGDPAQDHHLFWYFKWMVSSLTMFPEVPLDRTYGVLDDMERRYRLAGHTLNPVHQHRRMVAQHVGDRETAAEQYRLWCATPRGAMADCIGCEPTAKVAYLTWEGRHEDAVALALPVLDGQLTCVEQPHSILTELLVPYLRTGRLTEAADAHRTAYRAVQGNRAELTAVADHVGFCTRTGNHARALELVERHLSWLDEPPTPFSDMRFSAVAAGALGRIADAGHSGLTVRRGSDETGVAELRDELTERALALAARFDARNGTDEISRNVADDLAAEPLVDHLPLSGTARKAAARPAPEPPRVELPDSPSELADLADAQWSKADIDEALATWRRFDEVCPEPEGTLLARRLNALGVVQANQDPAVAEQTLLRAAELCAEAGDEPRRQATLGRLAMLYCLTDRGDEGFPLLVETCEAIDRVGDADRRLAAQLRLASGLQALHRHEEADAVLAGLDPLVAESGKPDMAAQVAFERAQRSGSIEDAERAVELWRVVGPCNALCRAVVVAANAHARAGDVARAYEVIGEAVTATDPQLRGRAAHQRGRMALDLDRANDAYEALVDAIAALTSAEERVGVAYAQVDLAAACLGLDRPDELADAVEDALPVLLRVGDADEIARGRFLLAKAYRALGRGVQALELLDLVADHCREGGNPAGTGQMLSASAEILDSLDRDAEAAQRFAEAAAAYHEAELPVEELSCRRRCATSWLWGGEHELAVEALGTADVLAAELGETEPALVWEHAMLGYDGARVLANTERFGEALIRVAPVAERFRRLQAYTEAAMTEALRGRLLVDLDRLAEAEQVLTDALAALPEELQGPRQQLAALLERIKG</sequence>
<evidence type="ECO:0008006" key="4">
    <source>
        <dbReference type="Google" id="ProtNLM"/>
    </source>
</evidence>
<proteinExistence type="predicted"/>
<protein>
    <recommendedName>
        <fullName evidence="4">Tetratricopeptide repeat protein</fullName>
    </recommendedName>
</protein>
<dbReference type="Proteomes" id="UP001589810">
    <property type="component" value="Unassembled WGS sequence"/>
</dbReference>
<dbReference type="RefSeq" id="WP_273938059.1">
    <property type="nucleotide sequence ID" value="NZ_CP097263.1"/>
</dbReference>
<evidence type="ECO:0000313" key="3">
    <source>
        <dbReference type="Proteomes" id="UP001589810"/>
    </source>
</evidence>
<gene>
    <name evidence="2" type="ORF">ACFFH7_41830</name>
</gene>
<comment type="caution">
    <text evidence="2">The sequence shown here is derived from an EMBL/GenBank/DDBJ whole genome shotgun (WGS) entry which is preliminary data.</text>
</comment>
<dbReference type="EMBL" id="JBHLUD010000015">
    <property type="protein sequence ID" value="MFC0548106.1"/>
    <property type="molecule type" value="Genomic_DNA"/>
</dbReference>
<evidence type="ECO:0000256" key="1">
    <source>
        <dbReference type="SAM" id="MobiDB-lite"/>
    </source>
</evidence>
<dbReference type="SUPFAM" id="SSF48452">
    <property type="entry name" value="TPR-like"/>
    <property type="match status" value="2"/>
</dbReference>
<dbReference type="InterPro" id="IPR011990">
    <property type="entry name" value="TPR-like_helical_dom_sf"/>
</dbReference>
<name>A0ABV6N688_9PSEU</name>
<evidence type="ECO:0000313" key="2">
    <source>
        <dbReference type="EMBL" id="MFC0548106.1"/>
    </source>
</evidence>
<organism evidence="2 3">
    <name type="scientific">Kutzneria chonburiensis</name>
    <dbReference type="NCBI Taxonomy" id="1483604"/>
    <lineage>
        <taxon>Bacteria</taxon>
        <taxon>Bacillati</taxon>
        <taxon>Actinomycetota</taxon>
        <taxon>Actinomycetes</taxon>
        <taxon>Pseudonocardiales</taxon>
        <taxon>Pseudonocardiaceae</taxon>
        <taxon>Kutzneria</taxon>
    </lineage>
</organism>
<dbReference type="Gene3D" id="1.25.40.10">
    <property type="entry name" value="Tetratricopeptide repeat domain"/>
    <property type="match status" value="1"/>
</dbReference>
<accession>A0ABV6N688</accession>